<evidence type="ECO:0000313" key="3">
    <source>
        <dbReference type="Proteomes" id="UP000183700"/>
    </source>
</evidence>
<evidence type="ECO:0000256" key="1">
    <source>
        <dbReference type="SAM" id="Phobius"/>
    </source>
</evidence>
<organism evidence="2 3">
    <name type="scientific">Enterococcus devriesei</name>
    <dbReference type="NCBI Taxonomy" id="319970"/>
    <lineage>
        <taxon>Bacteria</taxon>
        <taxon>Bacillati</taxon>
        <taxon>Bacillota</taxon>
        <taxon>Bacilli</taxon>
        <taxon>Lactobacillales</taxon>
        <taxon>Enterococcaceae</taxon>
        <taxon>Enterococcus</taxon>
    </lineage>
</organism>
<dbReference type="Gene3D" id="2.60.320.10">
    <property type="entry name" value="N-utilization substance G protein NusG, insert domain"/>
    <property type="match status" value="1"/>
</dbReference>
<keyword evidence="1" id="KW-1133">Transmembrane helix</keyword>
<dbReference type="STRING" id="319970.RV00_GL002763"/>
<feature type="transmembrane region" description="Helical" evidence="1">
    <location>
        <begin position="12"/>
        <end position="36"/>
    </location>
</feature>
<keyword evidence="1" id="KW-0812">Transmembrane</keyword>
<keyword evidence="1" id="KW-0472">Membrane</keyword>
<dbReference type="InterPro" id="IPR038690">
    <property type="entry name" value="NusG_2_sf"/>
</dbReference>
<dbReference type="AlphaFoldDB" id="A0A1L8SUD1"/>
<dbReference type="Proteomes" id="UP000183700">
    <property type="component" value="Unassembled WGS sequence"/>
</dbReference>
<protein>
    <submittedName>
        <fullName evidence="2">Uncharacterized protein</fullName>
    </submittedName>
</protein>
<dbReference type="CDD" id="cd09911">
    <property type="entry name" value="Lin0431_like"/>
    <property type="match status" value="1"/>
</dbReference>
<keyword evidence="3" id="KW-1185">Reference proteome</keyword>
<gene>
    <name evidence="2" type="ORF">RV00_GL002763</name>
</gene>
<proteinExistence type="predicted"/>
<name>A0A1L8SUD1_9ENTE</name>
<dbReference type="Pfam" id="PF07009">
    <property type="entry name" value="NusG_II"/>
    <property type="match status" value="1"/>
</dbReference>
<dbReference type="EMBL" id="JXKM01000006">
    <property type="protein sequence ID" value="OJG35578.1"/>
    <property type="molecule type" value="Genomic_DNA"/>
</dbReference>
<dbReference type="RefSeq" id="WP_071862543.1">
    <property type="nucleotide sequence ID" value="NZ_CAURXW010000005.1"/>
</dbReference>
<accession>A0A1L8SUD1</accession>
<comment type="caution">
    <text evidence="2">The sequence shown here is derived from an EMBL/GenBank/DDBJ whole genome shotgun (WGS) entry which is preliminary data.</text>
</comment>
<sequence>MKLKYFVKNSLLRPWDGIIVLLLILLSFAPIVVFSINRVNEAPTQQAVLSVDGKEIKSFDLNDEKQSYTYRYTDPDGDYNLIEIKGTKIRIKEANCGDQICVRRGWIDQSGETIVCLPHKLLIEVKASDGGETGSVIY</sequence>
<dbReference type="OrthoDB" id="47603at2"/>
<evidence type="ECO:0000313" key="2">
    <source>
        <dbReference type="EMBL" id="OJG35578.1"/>
    </source>
</evidence>
<reference evidence="2 3" key="1">
    <citation type="submission" date="2014-12" db="EMBL/GenBank/DDBJ databases">
        <title>Draft genome sequences of 29 type strains of Enterococci.</title>
        <authorList>
            <person name="Zhong Z."/>
            <person name="Sun Z."/>
            <person name="Liu W."/>
            <person name="Zhang W."/>
            <person name="Zhang H."/>
        </authorList>
    </citation>
    <scope>NUCLEOTIDE SEQUENCE [LARGE SCALE GENOMIC DNA]</scope>
    <source>
        <strain evidence="2 3">DSM 22802</strain>
    </source>
</reference>